<dbReference type="Proteomes" id="UP001608902">
    <property type="component" value="Unassembled WGS sequence"/>
</dbReference>
<name>A0ABD6EYR8_9BILA</name>
<evidence type="ECO:0000256" key="1">
    <source>
        <dbReference type="ARBA" id="ARBA00012202"/>
    </source>
</evidence>
<evidence type="ECO:0000259" key="5">
    <source>
        <dbReference type="Pfam" id="PF07701"/>
    </source>
</evidence>
<evidence type="ECO:0000256" key="2">
    <source>
        <dbReference type="ARBA" id="ARBA00022741"/>
    </source>
</evidence>
<dbReference type="EMBL" id="JBGFUD010018192">
    <property type="protein sequence ID" value="MFH4984511.1"/>
    <property type="molecule type" value="Genomic_DNA"/>
</dbReference>
<evidence type="ECO:0000256" key="4">
    <source>
        <dbReference type="SAM" id="Coils"/>
    </source>
</evidence>
<reference evidence="6 7" key="1">
    <citation type="submission" date="2024-08" db="EMBL/GenBank/DDBJ databases">
        <title>Gnathostoma spinigerum genome.</title>
        <authorList>
            <person name="Gonzalez-Bertolin B."/>
            <person name="Monzon S."/>
            <person name="Zaballos A."/>
            <person name="Jimenez P."/>
            <person name="Dekumyoy P."/>
            <person name="Varona S."/>
            <person name="Cuesta I."/>
            <person name="Sumanam S."/>
            <person name="Adisakwattana P."/>
            <person name="Gasser R.B."/>
            <person name="Hernandez-Gonzalez A."/>
            <person name="Young N.D."/>
            <person name="Perteguer M.J."/>
        </authorList>
    </citation>
    <scope>NUCLEOTIDE SEQUENCE [LARGE SCALE GENOMIC DNA]</scope>
    <source>
        <strain evidence="6">AL3</strain>
        <tissue evidence="6">Liver</tissue>
    </source>
</reference>
<organism evidence="6 7">
    <name type="scientific">Gnathostoma spinigerum</name>
    <dbReference type="NCBI Taxonomy" id="75299"/>
    <lineage>
        <taxon>Eukaryota</taxon>
        <taxon>Metazoa</taxon>
        <taxon>Ecdysozoa</taxon>
        <taxon>Nematoda</taxon>
        <taxon>Chromadorea</taxon>
        <taxon>Rhabditida</taxon>
        <taxon>Spirurina</taxon>
        <taxon>Gnathostomatomorpha</taxon>
        <taxon>Gnathostomatoidea</taxon>
        <taxon>Gnathostomatidae</taxon>
        <taxon>Gnathostoma</taxon>
    </lineage>
</organism>
<evidence type="ECO:0000313" key="7">
    <source>
        <dbReference type="Proteomes" id="UP001608902"/>
    </source>
</evidence>
<protein>
    <recommendedName>
        <fullName evidence="1">guanylate cyclase</fullName>
        <ecNumber evidence="1">4.6.1.2</ecNumber>
    </recommendedName>
</protein>
<proteinExistence type="predicted"/>
<accession>A0ABD6EYR8</accession>
<keyword evidence="7" id="KW-1185">Reference proteome</keyword>
<dbReference type="InterPro" id="IPR042463">
    <property type="entry name" value="HNOB_dom_associated_sf"/>
</dbReference>
<evidence type="ECO:0000313" key="6">
    <source>
        <dbReference type="EMBL" id="MFH4984511.1"/>
    </source>
</evidence>
<keyword evidence="2" id="KW-0547">Nucleotide-binding</keyword>
<evidence type="ECO:0000256" key="3">
    <source>
        <dbReference type="ARBA" id="ARBA00023293"/>
    </source>
</evidence>
<keyword evidence="4" id="KW-0175">Coiled coil</keyword>
<dbReference type="AlphaFoldDB" id="A0ABD6EYR8"/>
<keyword evidence="3" id="KW-0141">cGMP biosynthesis</keyword>
<sequence>MEPGISALRIFELTRPQIPFDFESICNFINSVFVLQAKHFSRGSRDSISVSQNSLNVCRVGIRQSQCLQLKGQMLLIGDRKHLLFICSPCVTSIPEILQFNMRMTSIPLHDVTRDIILLNQQRLSDMGVHKQLEENNAQLEVMANDLQNEKAKTEALLKEMLPTSVAQQLIAGHNVEACQFLEFLLFIWKRILLFKTKYFLTAVFQDIIV</sequence>
<dbReference type="Pfam" id="PF07701">
    <property type="entry name" value="HNOBA"/>
    <property type="match status" value="1"/>
</dbReference>
<feature type="coiled-coil region" evidence="4">
    <location>
        <begin position="130"/>
        <end position="160"/>
    </location>
</feature>
<dbReference type="GO" id="GO:0000166">
    <property type="term" value="F:nucleotide binding"/>
    <property type="evidence" value="ECO:0007669"/>
    <property type="project" value="UniProtKB-KW"/>
</dbReference>
<dbReference type="InterPro" id="IPR011645">
    <property type="entry name" value="HNOB_dom_associated"/>
</dbReference>
<comment type="caution">
    <text evidence="6">The sequence shown here is derived from an EMBL/GenBank/DDBJ whole genome shotgun (WGS) entry which is preliminary data.</text>
</comment>
<feature type="domain" description="Haem NO binding associated" evidence="5">
    <location>
        <begin position="6"/>
        <end position="170"/>
    </location>
</feature>
<dbReference type="PANTHER" id="PTHR45655:SF13">
    <property type="entry name" value="SOLUBLE GUANYLATE CYCLASE GCY-32-RELATED"/>
    <property type="match status" value="1"/>
</dbReference>
<dbReference type="PANTHER" id="PTHR45655">
    <property type="entry name" value="GUANYLATE CYCLASE SOLUBLE SUBUNIT BETA-2"/>
    <property type="match status" value="1"/>
</dbReference>
<dbReference type="Gene3D" id="3.30.450.260">
    <property type="entry name" value="Haem NO binding associated domain"/>
    <property type="match status" value="1"/>
</dbReference>
<dbReference type="Gene3D" id="6.10.250.780">
    <property type="match status" value="1"/>
</dbReference>
<dbReference type="EC" id="4.6.1.2" evidence="1"/>
<dbReference type="GO" id="GO:0004383">
    <property type="term" value="F:guanylate cyclase activity"/>
    <property type="evidence" value="ECO:0007669"/>
    <property type="project" value="UniProtKB-EC"/>
</dbReference>
<gene>
    <name evidence="6" type="ORF">AB6A40_011220</name>
</gene>